<dbReference type="EMBL" id="BRYB01003055">
    <property type="protein sequence ID" value="GMI29707.1"/>
    <property type="molecule type" value="Genomic_DNA"/>
</dbReference>
<dbReference type="Proteomes" id="UP001165060">
    <property type="component" value="Unassembled WGS sequence"/>
</dbReference>
<keyword evidence="5" id="KW-1185">Reference proteome</keyword>
<feature type="compositionally biased region" description="Low complexity" evidence="1">
    <location>
        <begin position="238"/>
        <end position="254"/>
    </location>
</feature>
<feature type="transmembrane region" description="Helical" evidence="2">
    <location>
        <begin position="1520"/>
        <end position="1541"/>
    </location>
</feature>
<feature type="signal peptide" evidence="3">
    <location>
        <begin position="1"/>
        <end position="18"/>
    </location>
</feature>
<feature type="transmembrane region" description="Helical" evidence="2">
    <location>
        <begin position="1458"/>
        <end position="1480"/>
    </location>
</feature>
<keyword evidence="2" id="KW-0472">Membrane</keyword>
<name>A0ABQ6MND3_9STRA</name>
<sequence length="1620" mass="176902">SPPPPLILALLSSLPALAFRSTPRCTTHTSISPTEHLVFCVLDADLAERGSYKSVRKQVEIHIRLLLRPPSTPLPAAPPFPPTLPGPPPASSSEAPSLITFSTVPAAACAALPAKHQSSVKMNRMSFPAPPVSLAGHVLLEPLLHGATKVTSSMSLPFAEPSAGDLRGPAGGGTGEDSPRSSRMRSFAKSIRKTVSAGVVSAGAVSAGAVSAGAVSAGAVSAGLSDSSGRDCSDSRDASSPASSPSCYTSSPSSPGSPPPLATPASFSPRPAGRAIGRMSTMRAGTMRAGTMLGIASAATAAGRLLAKTSRGSGALHGAGPLAGAAGLPLRESLALLDNLTLLVATLAGEHFRGAAVDAATLERLSDLFTETPLDSPSERESSMVDLSLTLRKSSGFRRVPMTVQEPLEYFHVPPPPGGGTLACASGLVACPPGVAAAYLWHALSYQRIAAHRDGGGRDLPYLSVPLPSRHSRLGGRGTHGKAHAKGEWTAEWLVWRREGDGGFVVAFAPAEVFGECPELQTVMETLQAADVQGRCERVSSRGYYKIVSVSPTVCEVTFLLQSDAREVSRFLRSELSPAADLQIRFERKHSQVDVETRATFPHPPALADLSGEQREFVGACMSLEGEVRDGSFVAKRYVPPPLLTLLLRSYRATPLVKTWVAPPTNQNPLALGRATAIIDTSVHDAAAWWFDGCSKERAEVSLESGDPARIVVSRRTPHDVTIANVRFMSSFLKYREVVNRQTLHTTPTNDWVFCSKNVPETPDYGADFRMVRAETQTVVRFRPLEGEDGICEVTMLEKINFGGRIPKFFVNAAAARSLRTVTSLQQKFDRSAAIDKDNISMRASTLAKNLGRQTTTSLGHHTLTNEEVAQVERCTMLLGKNNVAQALATDLISPDPNVRMSFSKLEGTSNFIFYANCVVDASPEEAAAWELEKMSRESRVRQGLKGAIESGTGSVTHKSQVWWLVRDLDLPRFAPREMLLKTVWRYEASEKPQVTGASPVGRARSGLLKKIVIASETIEGESQEFVSKPGWVRMDTRMLIKFEQLPTIGVTKQTKVSFACQSDFKRNLPPWAVSKIAIDELVHLHEMRIYCDRSATIDKHSRLATVEMIRKSEDASSSEETAQITRGQQKFAKFKQTLKKKVALKKEFPTLNVELALDEVQAKNKIWVRSEAVVRTSKEELLAFFWQFDARCRRGEGDIERRVVEKESAHSVVGYEAHSRFHMDGAFIAERELLSKAVWQKDAGREAVYMATVPTTHDKYPAQRPSWRKRFIGGAERSIAKEGRSGRSVERARSKQMTSNLLTQDSTATFRHRYEVDSAIEVKQFGTDGKCRIVAVATVDSKGLPSAALVRLAKLSARTVYDAQLYFLSQRTLADLDADDGRSMGSILCTKTREEVHTVKGETFVWFRPMMNTIAQRLLESVSWGLKLRLYSGAALSVADMLSDINVIYLYMRQGEAWGFIMLVLVALNMSVQIMVTYLQNRHLPRKIASSYLIRSSTKLLTSFTGIVQLRGPGEVGGAFWFFDQIVSVLFPFAAVAIYYAELRGGACRSGCQEVMDERIAWSIVSVLSWTWLGVSAVFFSLIKKKYLGTFFSTQTAPEWAQAFFTEGTRDDIRLKPLR</sequence>
<keyword evidence="2" id="KW-0812">Transmembrane</keyword>
<feature type="region of interest" description="Disordered" evidence="1">
    <location>
        <begin position="72"/>
        <end position="96"/>
    </location>
</feature>
<evidence type="ECO:0000256" key="2">
    <source>
        <dbReference type="SAM" id="Phobius"/>
    </source>
</evidence>
<gene>
    <name evidence="4" type="ORF">TeGR_g2113</name>
</gene>
<evidence type="ECO:0000313" key="5">
    <source>
        <dbReference type="Proteomes" id="UP001165060"/>
    </source>
</evidence>
<feature type="transmembrane region" description="Helical" evidence="2">
    <location>
        <begin position="1561"/>
        <end position="1584"/>
    </location>
</feature>
<feature type="compositionally biased region" description="Basic and acidic residues" evidence="1">
    <location>
        <begin position="1279"/>
        <end position="1294"/>
    </location>
</feature>
<feature type="chain" id="PRO_5045284529" evidence="3">
    <location>
        <begin position="19"/>
        <end position="1620"/>
    </location>
</feature>
<dbReference type="InterPro" id="IPR023393">
    <property type="entry name" value="START-like_dom_sf"/>
</dbReference>
<feature type="region of interest" description="Disordered" evidence="1">
    <location>
        <begin position="222"/>
        <end position="274"/>
    </location>
</feature>
<keyword evidence="3" id="KW-0732">Signal</keyword>
<dbReference type="SUPFAM" id="SSF55961">
    <property type="entry name" value="Bet v1-like"/>
    <property type="match status" value="1"/>
</dbReference>
<evidence type="ECO:0000256" key="1">
    <source>
        <dbReference type="SAM" id="MobiDB-lite"/>
    </source>
</evidence>
<feature type="region of interest" description="Disordered" evidence="1">
    <location>
        <begin position="156"/>
        <end position="187"/>
    </location>
</feature>
<reference evidence="4 5" key="1">
    <citation type="journal article" date="2023" name="Commun. Biol.">
        <title>Genome analysis of Parmales, the sister group of diatoms, reveals the evolutionary specialization of diatoms from phago-mixotrophs to photoautotrophs.</title>
        <authorList>
            <person name="Ban H."/>
            <person name="Sato S."/>
            <person name="Yoshikawa S."/>
            <person name="Yamada K."/>
            <person name="Nakamura Y."/>
            <person name="Ichinomiya M."/>
            <person name="Sato N."/>
            <person name="Blanc-Mathieu R."/>
            <person name="Endo H."/>
            <person name="Kuwata A."/>
            <person name="Ogata H."/>
        </authorList>
    </citation>
    <scope>NUCLEOTIDE SEQUENCE [LARGE SCALE GENOMIC DNA]</scope>
</reference>
<comment type="caution">
    <text evidence="4">The sequence shown here is derived from an EMBL/GenBank/DDBJ whole genome shotgun (WGS) entry which is preliminary data.</text>
</comment>
<feature type="compositionally biased region" description="Basic and acidic residues" evidence="1">
    <location>
        <begin position="228"/>
        <end position="237"/>
    </location>
</feature>
<evidence type="ECO:0000313" key="4">
    <source>
        <dbReference type="EMBL" id="GMI29707.1"/>
    </source>
</evidence>
<protein>
    <submittedName>
        <fullName evidence="4">Uncharacterized protein</fullName>
    </submittedName>
</protein>
<organism evidence="4 5">
    <name type="scientific">Tetraparma gracilis</name>
    <dbReference type="NCBI Taxonomy" id="2962635"/>
    <lineage>
        <taxon>Eukaryota</taxon>
        <taxon>Sar</taxon>
        <taxon>Stramenopiles</taxon>
        <taxon>Ochrophyta</taxon>
        <taxon>Bolidophyceae</taxon>
        <taxon>Parmales</taxon>
        <taxon>Triparmaceae</taxon>
        <taxon>Tetraparma</taxon>
    </lineage>
</organism>
<evidence type="ECO:0000256" key="3">
    <source>
        <dbReference type="SAM" id="SignalP"/>
    </source>
</evidence>
<accession>A0ABQ6MND3</accession>
<dbReference type="Gene3D" id="3.30.530.20">
    <property type="match status" value="3"/>
</dbReference>
<keyword evidence="2" id="KW-1133">Transmembrane helix</keyword>
<feature type="region of interest" description="Disordered" evidence="1">
    <location>
        <begin position="1279"/>
        <end position="1301"/>
    </location>
</feature>
<feature type="compositionally biased region" description="Pro residues" evidence="1">
    <location>
        <begin position="72"/>
        <end position="90"/>
    </location>
</feature>
<feature type="non-terminal residue" evidence="4">
    <location>
        <position position="1"/>
    </location>
</feature>
<proteinExistence type="predicted"/>